<keyword evidence="5" id="KW-1185">Reference proteome</keyword>
<evidence type="ECO:0000313" key="4">
    <source>
        <dbReference type="EMBL" id="CAF9924858.1"/>
    </source>
</evidence>
<dbReference type="PANTHER" id="PTHR46462">
    <property type="entry name" value="UPSET, ISOFORM A"/>
    <property type="match status" value="1"/>
</dbReference>
<dbReference type="InterPro" id="IPR046341">
    <property type="entry name" value="SET_dom_sf"/>
</dbReference>
<dbReference type="Pfam" id="PF00856">
    <property type="entry name" value="SET"/>
    <property type="match status" value="1"/>
</dbReference>
<protein>
    <recommendedName>
        <fullName evidence="3">SET domain-containing protein</fullName>
    </recommendedName>
</protein>
<dbReference type="SUPFAM" id="SSF57903">
    <property type="entry name" value="FYVE/PHD zinc finger"/>
    <property type="match status" value="1"/>
</dbReference>
<dbReference type="GO" id="GO:0034967">
    <property type="term" value="C:Set3 complex"/>
    <property type="evidence" value="ECO:0007669"/>
    <property type="project" value="TreeGrafter"/>
</dbReference>
<dbReference type="GO" id="GO:0006325">
    <property type="term" value="P:chromatin organization"/>
    <property type="evidence" value="ECO:0007669"/>
    <property type="project" value="UniProtKB-KW"/>
</dbReference>
<dbReference type="PROSITE" id="PS50280">
    <property type="entry name" value="SET"/>
    <property type="match status" value="1"/>
</dbReference>
<proteinExistence type="predicted"/>
<feature type="compositionally biased region" description="Polar residues" evidence="2">
    <location>
        <begin position="177"/>
        <end position="187"/>
    </location>
</feature>
<organism evidence="4 5">
    <name type="scientific">Gomphillus americanus</name>
    <dbReference type="NCBI Taxonomy" id="1940652"/>
    <lineage>
        <taxon>Eukaryota</taxon>
        <taxon>Fungi</taxon>
        <taxon>Dikarya</taxon>
        <taxon>Ascomycota</taxon>
        <taxon>Pezizomycotina</taxon>
        <taxon>Lecanoromycetes</taxon>
        <taxon>OSLEUM clade</taxon>
        <taxon>Ostropomycetidae</taxon>
        <taxon>Ostropales</taxon>
        <taxon>Graphidaceae</taxon>
        <taxon>Gomphilloideae</taxon>
        <taxon>Gomphillus</taxon>
    </lineage>
</organism>
<sequence>MTDHPRAATHQPIPGSHQVFVNDVVASNPTVSHVPLLANGTTIDEEGSFTIKCICNYLEDDGFTVLCESCNTWQHAECYYEPENIPGEDDMHSCVDCEPRPLDARRANEIQRAKLAGVDPADRKNKRSVKSHKKKHELASPRNGIPKEIKKPKTTHKHSNSVHTTSTPKLVSRRSASHTIQSPSKESNGAELTGEPYSEEFMHLYDDDPGESTMKANLFNDITVTSRLALWSDDVDELANATNGKKHPEVFLRTELLEAISRPQLQKHVKEDTARDFHGRHPKWIFLTTESSLAKESFVGELVGKIGLMTDYVRDPANRWEYLRHPLPFVFFHPILPIYIDTRNEGSLVRYLRRSCQPNLGLKTFLENGSDYKFGFVATKNIEAGMELTIPWTTDEHIRAYTQGSMETDENYILSYFTKVFADFGGCACESPEECAINKLARRLRALPGDFSTSNGKKRGRKPKDQALQRTNASRSGSEAVRYKEDDDDDDEQSTSTSSRSKPQSRDMTPQDLKPQGLLDEMSEREKRKLAAAVERIDQDKNQTLPKKKKRTSGPSNNSSSSTLAFPDRPQKDFTPSKPPQVDTGIMRKNSGSPTNKTIFSVPELPQKFSPTVRSPVRPPPNYVHSAMQTDPDPDDWIAPPTTELPKRRFLSLKKQLLMRAHQEKAMAGEKRKSEPPTPNGTTMCKHEEVELTASRKDVDGDIVMENITSASVSPLSGSNPGIEKPRSPGSPILEVSKVLQESTQPSHPPSIPSSASVSMPTVNGFRNADLRIPLPPVLMTNGISSNSTTTAQSPVVQSPSVFVSASPGSLVSPSPIKKKLSLGDYMRKVSTLSRPETLTLSKEKDADLEGSPTSVAAPLTIDEAAEKVAEHSLVSGTQAHQVLADAAASQPPDTMEVDTIS</sequence>
<name>A0A8H3FHZ0_9LECA</name>
<dbReference type="SMART" id="SM00317">
    <property type="entry name" value="SET"/>
    <property type="match status" value="1"/>
</dbReference>
<feature type="compositionally biased region" description="Basic and acidic residues" evidence="2">
    <location>
        <begin position="661"/>
        <end position="675"/>
    </location>
</feature>
<dbReference type="Proteomes" id="UP000664169">
    <property type="component" value="Unassembled WGS sequence"/>
</dbReference>
<dbReference type="GO" id="GO:0006355">
    <property type="term" value="P:regulation of DNA-templated transcription"/>
    <property type="evidence" value="ECO:0007669"/>
    <property type="project" value="TreeGrafter"/>
</dbReference>
<keyword evidence="1" id="KW-0156">Chromatin regulator</keyword>
<comment type="caution">
    <text evidence="4">The sequence shown here is derived from an EMBL/GenBank/DDBJ whole genome shotgun (WGS) entry which is preliminary data.</text>
</comment>
<dbReference type="SUPFAM" id="SSF82199">
    <property type="entry name" value="SET domain"/>
    <property type="match status" value="1"/>
</dbReference>
<dbReference type="Gene3D" id="2.170.270.10">
    <property type="entry name" value="SET domain"/>
    <property type="match status" value="1"/>
</dbReference>
<feature type="compositionally biased region" description="Polar residues" evidence="2">
    <location>
        <begin position="590"/>
        <end position="599"/>
    </location>
</feature>
<dbReference type="GO" id="GO:0070210">
    <property type="term" value="C:Rpd3L-Expanded complex"/>
    <property type="evidence" value="ECO:0007669"/>
    <property type="project" value="TreeGrafter"/>
</dbReference>
<dbReference type="PANTHER" id="PTHR46462:SF3">
    <property type="entry name" value="UPSET, ISOFORM A"/>
    <property type="match status" value="1"/>
</dbReference>
<feature type="region of interest" description="Disordered" evidence="2">
    <location>
        <begin position="710"/>
        <end position="731"/>
    </location>
</feature>
<gene>
    <name evidence="4" type="ORF">GOMPHAMPRED_003742</name>
</gene>
<evidence type="ECO:0000256" key="2">
    <source>
        <dbReference type="SAM" id="MobiDB-lite"/>
    </source>
</evidence>
<accession>A0A8H3FHZ0</accession>
<feature type="compositionally biased region" description="Basic residues" evidence="2">
    <location>
        <begin position="124"/>
        <end position="136"/>
    </location>
</feature>
<dbReference type="Gene3D" id="3.30.40.10">
    <property type="entry name" value="Zinc/RING finger domain, C3HC4 (zinc finger)"/>
    <property type="match status" value="1"/>
</dbReference>
<evidence type="ECO:0000313" key="5">
    <source>
        <dbReference type="Proteomes" id="UP000664169"/>
    </source>
</evidence>
<dbReference type="AlphaFoldDB" id="A0A8H3FHZ0"/>
<evidence type="ECO:0000256" key="1">
    <source>
        <dbReference type="ARBA" id="ARBA00022853"/>
    </source>
</evidence>
<feature type="compositionally biased region" description="Basic and acidic residues" evidence="2">
    <location>
        <begin position="522"/>
        <end position="541"/>
    </location>
</feature>
<dbReference type="InterPro" id="IPR013083">
    <property type="entry name" value="Znf_RING/FYVE/PHD"/>
</dbReference>
<dbReference type="InterPro" id="IPR001214">
    <property type="entry name" value="SET_dom"/>
</dbReference>
<feature type="region of interest" description="Disordered" evidence="2">
    <location>
        <begin position="115"/>
        <end position="192"/>
    </location>
</feature>
<dbReference type="EMBL" id="CAJPDQ010000022">
    <property type="protein sequence ID" value="CAF9924858.1"/>
    <property type="molecule type" value="Genomic_DNA"/>
</dbReference>
<reference evidence="4" key="1">
    <citation type="submission" date="2021-03" db="EMBL/GenBank/DDBJ databases">
        <authorList>
            <person name="Tagirdzhanova G."/>
        </authorList>
    </citation>
    <scope>NUCLEOTIDE SEQUENCE</scope>
</reference>
<feature type="region of interest" description="Disordered" evidence="2">
    <location>
        <begin position="448"/>
        <end position="642"/>
    </location>
</feature>
<feature type="compositionally biased region" description="Polar residues" evidence="2">
    <location>
        <begin position="710"/>
        <end position="720"/>
    </location>
</feature>
<feature type="region of interest" description="Disordered" evidence="2">
    <location>
        <begin position="661"/>
        <end position="688"/>
    </location>
</feature>
<dbReference type="InterPro" id="IPR011011">
    <property type="entry name" value="Znf_FYVE_PHD"/>
</dbReference>
<dbReference type="OrthoDB" id="1928087at2759"/>
<evidence type="ECO:0000259" key="3">
    <source>
        <dbReference type="PROSITE" id="PS50280"/>
    </source>
</evidence>
<feature type="domain" description="SET" evidence="3">
    <location>
        <begin position="282"/>
        <end position="393"/>
    </location>
</feature>
<feature type="compositionally biased region" description="Polar residues" evidence="2">
    <location>
        <begin position="468"/>
        <end position="477"/>
    </location>
</feature>